<keyword evidence="2" id="KW-1185">Reference proteome</keyword>
<evidence type="ECO:0000313" key="1">
    <source>
        <dbReference type="EMBL" id="KAL3383503.1"/>
    </source>
</evidence>
<dbReference type="EMBL" id="JBJJXI010000193">
    <property type="protein sequence ID" value="KAL3383503.1"/>
    <property type="molecule type" value="Genomic_DNA"/>
</dbReference>
<evidence type="ECO:0000313" key="2">
    <source>
        <dbReference type="Proteomes" id="UP001627154"/>
    </source>
</evidence>
<sequence length="260" mass="29520">MCRVDDDANDVPRVLKNPTMYICTKDKSRDSWHGLTAFWMLVDDTYWYPSEEVNPEEHIVATTVLNLPNFLNVSSIEANGTIFCEFDDKLFQTRLPVIRLDVQDTVNGRCTIDLDDPQDAPFSILALKAISVDRVVLLPVQTNSNTGKRLIDFLDEYNFKEVCKVCIVRDAGSLQYCLIEVLPAEDTTDIRLLISARSEAQLSVVVQLMIEAFPELLDVEKQQALDEAAEALRKEMELYLTCNDTVQIQRARVTTDLLIP</sequence>
<organism evidence="1 2">
    <name type="scientific">Trichogramma kaykai</name>
    <dbReference type="NCBI Taxonomy" id="54128"/>
    <lineage>
        <taxon>Eukaryota</taxon>
        <taxon>Metazoa</taxon>
        <taxon>Ecdysozoa</taxon>
        <taxon>Arthropoda</taxon>
        <taxon>Hexapoda</taxon>
        <taxon>Insecta</taxon>
        <taxon>Pterygota</taxon>
        <taxon>Neoptera</taxon>
        <taxon>Endopterygota</taxon>
        <taxon>Hymenoptera</taxon>
        <taxon>Apocrita</taxon>
        <taxon>Proctotrupomorpha</taxon>
        <taxon>Chalcidoidea</taxon>
        <taxon>Trichogrammatidae</taxon>
        <taxon>Trichogramma</taxon>
    </lineage>
</organism>
<reference evidence="1 2" key="1">
    <citation type="journal article" date="2024" name="bioRxiv">
        <title>A reference genome for Trichogramma kaykai: A tiny desert-dwelling parasitoid wasp with competing sex-ratio distorters.</title>
        <authorList>
            <person name="Culotta J."/>
            <person name="Lindsey A.R."/>
        </authorList>
    </citation>
    <scope>NUCLEOTIDE SEQUENCE [LARGE SCALE GENOMIC DNA]</scope>
    <source>
        <strain evidence="1 2">KSX58</strain>
    </source>
</reference>
<proteinExistence type="predicted"/>
<accession>A0ABD2VRY9</accession>
<comment type="caution">
    <text evidence="1">The sequence shown here is derived from an EMBL/GenBank/DDBJ whole genome shotgun (WGS) entry which is preliminary data.</text>
</comment>
<protein>
    <submittedName>
        <fullName evidence="1">Uncharacterized protein</fullName>
    </submittedName>
</protein>
<gene>
    <name evidence="1" type="ORF">TKK_020610</name>
</gene>
<dbReference type="Proteomes" id="UP001627154">
    <property type="component" value="Unassembled WGS sequence"/>
</dbReference>
<dbReference type="AlphaFoldDB" id="A0ABD2VRY9"/>
<name>A0ABD2VRY9_9HYME</name>